<evidence type="ECO:0000313" key="5">
    <source>
        <dbReference type="Proteomes" id="UP000324479"/>
    </source>
</evidence>
<dbReference type="AlphaFoldDB" id="A0A5M6D3E4"/>
<protein>
    <submittedName>
        <fullName evidence="4">Uncharacterized protein</fullName>
    </submittedName>
</protein>
<evidence type="ECO:0000256" key="3">
    <source>
        <dbReference type="SAM" id="SignalP"/>
    </source>
</evidence>
<evidence type="ECO:0000256" key="1">
    <source>
        <dbReference type="SAM" id="MobiDB-lite"/>
    </source>
</evidence>
<dbReference type="RefSeq" id="WP_150077587.1">
    <property type="nucleotide sequence ID" value="NZ_VWOX01000009.1"/>
</dbReference>
<feature type="transmembrane region" description="Helical" evidence="2">
    <location>
        <begin position="423"/>
        <end position="443"/>
    </location>
</feature>
<keyword evidence="5" id="KW-1185">Reference proteome</keyword>
<reference evidence="4 5" key="1">
    <citation type="submission" date="2019-08" db="EMBL/GenBank/DDBJ databases">
        <authorList>
            <person name="Dhanesh K."/>
            <person name="Kumar G."/>
            <person name="Sasikala C."/>
            <person name="Venkata Ramana C."/>
        </authorList>
    </citation>
    <scope>NUCLEOTIDE SEQUENCE [LARGE SCALE GENOMIC DNA]</scope>
    <source>
        <strain evidence="4 5">JC645</strain>
    </source>
</reference>
<proteinExistence type="predicted"/>
<dbReference type="Gene3D" id="3.40.50.880">
    <property type="match status" value="1"/>
</dbReference>
<accession>A0A5M6D3E4</accession>
<gene>
    <name evidence="4" type="ORF">FYK55_16760</name>
</gene>
<dbReference type="EMBL" id="VWOX01000009">
    <property type="protein sequence ID" value="KAA5541853.1"/>
    <property type="molecule type" value="Genomic_DNA"/>
</dbReference>
<evidence type="ECO:0000256" key="2">
    <source>
        <dbReference type="SAM" id="Phobius"/>
    </source>
</evidence>
<feature type="chain" id="PRO_5024284664" evidence="3">
    <location>
        <begin position="26"/>
        <end position="848"/>
    </location>
</feature>
<organism evidence="4 5">
    <name type="scientific">Roseiconus nitratireducens</name>
    <dbReference type="NCBI Taxonomy" id="2605748"/>
    <lineage>
        <taxon>Bacteria</taxon>
        <taxon>Pseudomonadati</taxon>
        <taxon>Planctomycetota</taxon>
        <taxon>Planctomycetia</taxon>
        <taxon>Pirellulales</taxon>
        <taxon>Pirellulaceae</taxon>
        <taxon>Roseiconus</taxon>
    </lineage>
</organism>
<feature type="region of interest" description="Disordered" evidence="1">
    <location>
        <begin position="801"/>
        <end position="831"/>
    </location>
</feature>
<dbReference type="InterPro" id="IPR029062">
    <property type="entry name" value="Class_I_gatase-like"/>
</dbReference>
<dbReference type="Proteomes" id="UP000324479">
    <property type="component" value="Unassembled WGS sequence"/>
</dbReference>
<sequence length="848" mass="91991">MPRSVSRVLFSLAFGLLFQAWGSIAAAQSTAAAQSQSAQPETNLLVSPATPARNVTGRWATMSVTGANRSDTDAVETAVVMLGDATNQQFAREFWIPAKAKRQSWLPVRIPEDIPMGQSQLTMSSIHLKQTDGGEAFQNNAVGMPTSTRSLLLSWESSRTGVLLEPSDPDQGTDERMDQLLRTIYAARDSLGVSNQDLGIVNFSGSFLPPVPKPLDPLDQLVIAGDQMLLDSSAVTQIRSWVHSGGRLWVMMDQIDFDAARALVDGLETFSPVDHVELNSLALRQSSQLAPSDEATVDEWTSEKPAKLLRCLVESGEVAYRVDGWPAAVWLPFGEGEILLTTLEANGWIHPDRPTTALQTLATRFFVARLEPVQPSLELATSLSDQIGYQIPQRSVIALVLGFHLLVLLGAGIVLMQRHALHHLAWLVPATGVLGTAALLWIGTRQTSVVPATIATAQVTQVLPGGSEGRVATVAAIYSGQSQMLELSASPQTTTRLPDLEASSEMRRLVWDDSGRSNWQFVSQPPGVVRQVRADSTALFPRPWMLRGTFGRDGFESRLIGLEGKQMDDGVIVALGRPTLAVDVNSESTAASGFDDVMSPDQFIDDTLLSDVQRRRQQHLRELMSDEPPLIGPTPTLLAWTDPLGGGVTIGGDFNRKGSMLAVVPVELERPSADTPFRVPASFVRLESVGSGSGTTSFFNSETGKWLAEMNQPTQTVLRCVPPSVLLPCRLSRAVMEIKIKAPSRQLEIQGRVDGEFVTLHRVSNPAGVLRFEIDQTDSLQLDADGGLVIAIAVSETAEQREAAEEELSAADEADSDESDDDRDTDPAPIRSPWQIDYLHVNLEGITL</sequence>
<comment type="caution">
    <text evidence="4">The sequence shown here is derived from an EMBL/GenBank/DDBJ whole genome shotgun (WGS) entry which is preliminary data.</text>
</comment>
<feature type="signal peptide" evidence="3">
    <location>
        <begin position="1"/>
        <end position="25"/>
    </location>
</feature>
<keyword evidence="2" id="KW-0472">Membrane</keyword>
<feature type="transmembrane region" description="Helical" evidence="2">
    <location>
        <begin position="396"/>
        <end position="416"/>
    </location>
</feature>
<keyword evidence="3" id="KW-0732">Signal</keyword>
<evidence type="ECO:0000313" key="4">
    <source>
        <dbReference type="EMBL" id="KAA5541853.1"/>
    </source>
</evidence>
<keyword evidence="2" id="KW-1133">Transmembrane helix</keyword>
<name>A0A5M6D3E4_9BACT</name>
<feature type="compositionally biased region" description="Acidic residues" evidence="1">
    <location>
        <begin position="804"/>
        <end position="824"/>
    </location>
</feature>
<keyword evidence="2" id="KW-0812">Transmembrane</keyword>